<organism evidence="9 10">
    <name type="scientific">Phototrophicus methaneseepsis</name>
    <dbReference type="NCBI Taxonomy" id="2710758"/>
    <lineage>
        <taxon>Bacteria</taxon>
        <taxon>Bacillati</taxon>
        <taxon>Chloroflexota</taxon>
        <taxon>Candidatus Thermofontia</taxon>
        <taxon>Phototrophicales</taxon>
        <taxon>Phototrophicaceae</taxon>
        <taxon>Phototrophicus</taxon>
    </lineage>
</organism>
<dbReference type="PROSITE" id="PS50928">
    <property type="entry name" value="ABC_TM1"/>
    <property type="match status" value="1"/>
</dbReference>
<dbReference type="InterPro" id="IPR000515">
    <property type="entry name" value="MetI-like"/>
</dbReference>
<dbReference type="KEGG" id="pmet:G4Y79_02885"/>
<evidence type="ECO:0000313" key="9">
    <source>
        <dbReference type="EMBL" id="QPC83341.1"/>
    </source>
</evidence>
<dbReference type="Proteomes" id="UP000594468">
    <property type="component" value="Chromosome"/>
</dbReference>
<evidence type="ECO:0000256" key="2">
    <source>
        <dbReference type="ARBA" id="ARBA00022448"/>
    </source>
</evidence>
<reference evidence="9 10" key="1">
    <citation type="submission" date="2020-02" db="EMBL/GenBank/DDBJ databases">
        <authorList>
            <person name="Zheng R.K."/>
            <person name="Sun C.M."/>
        </authorList>
    </citation>
    <scope>NUCLEOTIDE SEQUENCE [LARGE SCALE GENOMIC DNA]</scope>
    <source>
        <strain evidence="10">rifampicinis</strain>
    </source>
</reference>
<comment type="subcellular location">
    <subcellularLocation>
        <location evidence="1 7">Cell membrane</location>
        <topology evidence="1 7">Multi-pass membrane protein</topology>
    </subcellularLocation>
</comment>
<feature type="transmembrane region" description="Helical" evidence="7">
    <location>
        <begin position="105"/>
        <end position="131"/>
    </location>
</feature>
<feature type="transmembrane region" description="Helical" evidence="7">
    <location>
        <begin position="151"/>
        <end position="176"/>
    </location>
</feature>
<accession>A0A7S8IF85</accession>
<sequence length="303" mass="32674">MAEITAPTTNIQAPAVSRPQFLKRLISIWRDDMTLSVQISLIVLSLIVLLVVFADVIAPYDAGEMHMLNRLSPPVFTDGGTPDFLLGTDAIGRDILSRTLFGGRVSLMVGTISACISLAVGTVLGLLSGYLRGWVDWIIMYVVDVQLSLPFMLLAVAVALVLGSNLVVLMGIAAFATFPYYTRVVRGAVLSLRHRDYVLAAEAAGASDLHIMVHHLLPGLIAPLLVLTTLNIGRIILLESGLSFLGIGVPPTIPTWGSMIEEGRDYLATAWWLAIIPGVTLMLLTMSIGTIGDWLRDVTDVNL</sequence>
<dbReference type="InterPro" id="IPR035906">
    <property type="entry name" value="MetI-like_sf"/>
</dbReference>
<dbReference type="Gene3D" id="1.10.3720.10">
    <property type="entry name" value="MetI-like"/>
    <property type="match status" value="1"/>
</dbReference>
<dbReference type="InterPro" id="IPR025966">
    <property type="entry name" value="OppC_N"/>
</dbReference>
<gene>
    <name evidence="9" type="ORF">G4Y79_02885</name>
</gene>
<dbReference type="AlphaFoldDB" id="A0A7S8IF85"/>
<dbReference type="RefSeq" id="WP_195171408.1">
    <property type="nucleotide sequence ID" value="NZ_CP062983.1"/>
</dbReference>
<comment type="similarity">
    <text evidence="7">Belongs to the binding-protein-dependent transport system permease family.</text>
</comment>
<keyword evidence="4 7" id="KW-0812">Transmembrane</keyword>
<dbReference type="EMBL" id="CP062983">
    <property type="protein sequence ID" value="QPC83341.1"/>
    <property type="molecule type" value="Genomic_DNA"/>
</dbReference>
<evidence type="ECO:0000256" key="5">
    <source>
        <dbReference type="ARBA" id="ARBA00022989"/>
    </source>
</evidence>
<dbReference type="SUPFAM" id="SSF161098">
    <property type="entry name" value="MetI-like"/>
    <property type="match status" value="1"/>
</dbReference>
<dbReference type="InterPro" id="IPR050366">
    <property type="entry name" value="BP-dependent_transpt_permease"/>
</dbReference>
<dbReference type="GO" id="GO:0055085">
    <property type="term" value="P:transmembrane transport"/>
    <property type="evidence" value="ECO:0007669"/>
    <property type="project" value="InterPro"/>
</dbReference>
<evidence type="ECO:0000259" key="8">
    <source>
        <dbReference type="PROSITE" id="PS50928"/>
    </source>
</evidence>
<name>A0A7S8IF85_9CHLR</name>
<evidence type="ECO:0000256" key="1">
    <source>
        <dbReference type="ARBA" id="ARBA00004651"/>
    </source>
</evidence>
<feature type="transmembrane region" description="Helical" evidence="7">
    <location>
        <begin position="216"/>
        <end position="237"/>
    </location>
</feature>
<feature type="domain" description="ABC transmembrane type-1" evidence="8">
    <location>
        <begin position="103"/>
        <end position="292"/>
    </location>
</feature>
<evidence type="ECO:0000256" key="4">
    <source>
        <dbReference type="ARBA" id="ARBA00022692"/>
    </source>
</evidence>
<evidence type="ECO:0000256" key="3">
    <source>
        <dbReference type="ARBA" id="ARBA00022475"/>
    </source>
</evidence>
<dbReference type="Pfam" id="PF12911">
    <property type="entry name" value="OppC_N"/>
    <property type="match status" value="1"/>
</dbReference>
<dbReference type="CDD" id="cd06261">
    <property type="entry name" value="TM_PBP2"/>
    <property type="match status" value="1"/>
</dbReference>
<feature type="transmembrane region" description="Helical" evidence="7">
    <location>
        <begin position="39"/>
        <end position="60"/>
    </location>
</feature>
<proteinExistence type="inferred from homology"/>
<dbReference type="GO" id="GO:0005886">
    <property type="term" value="C:plasma membrane"/>
    <property type="evidence" value="ECO:0007669"/>
    <property type="project" value="UniProtKB-SubCell"/>
</dbReference>
<keyword evidence="3" id="KW-1003">Cell membrane</keyword>
<keyword evidence="6 7" id="KW-0472">Membrane</keyword>
<protein>
    <submittedName>
        <fullName evidence="9">ABC transporter permease</fullName>
    </submittedName>
</protein>
<evidence type="ECO:0000313" key="10">
    <source>
        <dbReference type="Proteomes" id="UP000594468"/>
    </source>
</evidence>
<dbReference type="PANTHER" id="PTHR43386:SF26">
    <property type="entry name" value="ABC TRANSPORTER PERMEASE PROTEIN"/>
    <property type="match status" value="1"/>
</dbReference>
<keyword evidence="2 7" id="KW-0813">Transport</keyword>
<dbReference type="Pfam" id="PF00528">
    <property type="entry name" value="BPD_transp_1"/>
    <property type="match status" value="1"/>
</dbReference>
<evidence type="ECO:0000256" key="6">
    <source>
        <dbReference type="ARBA" id="ARBA00023136"/>
    </source>
</evidence>
<feature type="transmembrane region" description="Helical" evidence="7">
    <location>
        <begin position="266"/>
        <end position="286"/>
    </location>
</feature>
<keyword evidence="10" id="KW-1185">Reference proteome</keyword>
<keyword evidence="5 7" id="KW-1133">Transmembrane helix</keyword>
<dbReference type="PANTHER" id="PTHR43386">
    <property type="entry name" value="OLIGOPEPTIDE TRANSPORT SYSTEM PERMEASE PROTEIN APPC"/>
    <property type="match status" value="1"/>
</dbReference>
<evidence type="ECO:0000256" key="7">
    <source>
        <dbReference type="RuleBase" id="RU363032"/>
    </source>
</evidence>